<dbReference type="InterPro" id="IPR011990">
    <property type="entry name" value="TPR-like_helical_dom_sf"/>
</dbReference>
<evidence type="ECO:0000256" key="1">
    <source>
        <dbReference type="ARBA" id="ARBA00022737"/>
    </source>
</evidence>
<dbReference type="RefSeq" id="WP_103805434.1">
    <property type="nucleotide sequence ID" value="NZ_PQVG01000003.1"/>
</dbReference>
<feature type="repeat" description="TPR" evidence="3">
    <location>
        <begin position="215"/>
        <end position="248"/>
    </location>
</feature>
<dbReference type="PANTHER" id="PTHR44186:SF1">
    <property type="entry name" value="BARDET-BIEDL SYNDROME 4 PROTEIN"/>
    <property type="match status" value="1"/>
</dbReference>
<evidence type="ECO:0000256" key="2">
    <source>
        <dbReference type="ARBA" id="ARBA00022803"/>
    </source>
</evidence>
<dbReference type="Pfam" id="PF07719">
    <property type="entry name" value="TPR_2"/>
    <property type="match status" value="1"/>
</dbReference>
<feature type="repeat" description="TPR" evidence="3">
    <location>
        <begin position="181"/>
        <end position="214"/>
    </location>
</feature>
<comment type="caution">
    <text evidence="4">The sequence shown here is derived from an EMBL/GenBank/DDBJ whole genome shotgun (WGS) entry which is preliminary data.</text>
</comment>
<organism evidence="4 5">
    <name type="scientific">Flavobacterium alvei</name>
    <dbReference type="NCBI Taxonomy" id="2080416"/>
    <lineage>
        <taxon>Bacteria</taxon>
        <taxon>Pseudomonadati</taxon>
        <taxon>Bacteroidota</taxon>
        <taxon>Flavobacteriia</taxon>
        <taxon>Flavobacteriales</taxon>
        <taxon>Flavobacteriaceae</taxon>
        <taxon>Flavobacterium</taxon>
    </lineage>
</organism>
<keyword evidence="2 3" id="KW-0802">TPR repeat</keyword>
<dbReference type="SMART" id="SM00028">
    <property type="entry name" value="TPR"/>
    <property type="match status" value="3"/>
</dbReference>
<dbReference type="EMBL" id="PQVG01000003">
    <property type="protein sequence ID" value="POY40372.1"/>
    <property type="molecule type" value="Genomic_DNA"/>
</dbReference>
<evidence type="ECO:0000313" key="5">
    <source>
        <dbReference type="Proteomes" id="UP000237310"/>
    </source>
</evidence>
<keyword evidence="1" id="KW-0677">Repeat</keyword>
<dbReference type="PANTHER" id="PTHR44186">
    <property type="match status" value="1"/>
</dbReference>
<dbReference type="InterPro" id="IPR013105">
    <property type="entry name" value="TPR_2"/>
</dbReference>
<dbReference type="AlphaFoldDB" id="A0A2S5AD80"/>
<evidence type="ECO:0000256" key="3">
    <source>
        <dbReference type="PROSITE-ProRule" id="PRU00339"/>
    </source>
</evidence>
<dbReference type="PROSITE" id="PS50293">
    <property type="entry name" value="TPR_REGION"/>
    <property type="match status" value="1"/>
</dbReference>
<dbReference type="Proteomes" id="UP000237310">
    <property type="component" value="Unassembled WGS sequence"/>
</dbReference>
<protein>
    <submittedName>
        <fullName evidence="4">Uncharacterized protein</fullName>
    </submittedName>
</protein>
<accession>A0A2S5AD80</accession>
<dbReference type="SUPFAM" id="SSF48452">
    <property type="entry name" value="TPR-like"/>
    <property type="match status" value="1"/>
</dbReference>
<gene>
    <name evidence="4" type="ORF">C3L50_06930</name>
</gene>
<dbReference type="InterPro" id="IPR019734">
    <property type="entry name" value="TPR_rpt"/>
</dbReference>
<feature type="repeat" description="TPR" evidence="3">
    <location>
        <begin position="147"/>
        <end position="180"/>
    </location>
</feature>
<name>A0A2S5AD80_9FLAO</name>
<keyword evidence="5" id="KW-1185">Reference proteome</keyword>
<dbReference type="Pfam" id="PF13414">
    <property type="entry name" value="TPR_11"/>
    <property type="match status" value="1"/>
</dbReference>
<dbReference type="PROSITE" id="PS50005">
    <property type="entry name" value="TPR"/>
    <property type="match status" value="3"/>
</dbReference>
<sequence length="323" mass="37142">MKKILLPILALAVYSNGISQENKKPSSEKLLKELSEKGCKCVDSISTYNRPDNEIAMDIGECIDKQVGPYQLGSKLIGIDVSKEKAPVVDGKKQIDISFNTNENSEEYKKYYYEIERYMMANCSSVKEKMASNEKQSAKSFSKNKKAIEYYNKGLDEVEKDNSQKAVEYFGKAVKEDPEFAFAWDNLGVNYRRLNNYDKAIECYEKSLKIDPKGLMPLQNIALVYQYKGQYDKSIEAYGKLAEIDKNNPEVYYGIGNVYATNLKDYEKGLDNMCKAYNLYVYLKSPYRTDAEKMISIIHKEMKEQGKEEKFNQILKDNNISQN</sequence>
<evidence type="ECO:0000313" key="4">
    <source>
        <dbReference type="EMBL" id="POY40372.1"/>
    </source>
</evidence>
<reference evidence="4 5" key="1">
    <citation type="submission" date="2018-01" db="EMBL/GenBank/DDBJ databases">
        <authorList>
            <person name="Gaut B.S."/>
            <person name="Morton B.R."/>
            <person name="Clegg M.T."/>
            <person name="Duvall M.R."/>
        </authorList>
    </citation>
    <scope>NUCLEOTIDE SEQUENCE [LARGE SCALE GENOMIC DNA]</scope>
    <source>
        <strain evidence="4 5">HR-AY</strain>
    </source>
</reference>
<dbReference type="OrthoDB" id="9811837at2"/>
<proteinExistence type="predicted"/>
<dbReference type="Gene3D" id="1.25.40.10">
    <property type="entry name" value="Tetratricopeptide repeat domain"/>
    <property type="match status" value="1"/>
</dbReference>